<dbReference type="Gene3D" id="3.30.420.10">
    <property type="entry name" value="Ribonuclease H-like superfamily/Ribonuclease H"/>
    <property type="match status" value="1"/>
</dbReference>
<dbReference type="GeneID" id="107484219"/>
<reference evidence="2" key="2">
    <citation type="submission" date="2025-08" db="UniProtKB">
        <authorList>
            <consortium name="RefSeq"/>
        </authorList>
    </citation>
    <scope>IDENTIFICATION</scope>
    <source>
        <tissue evidence="2">Whole plant</tissue>
    </source>
</reference>
<dbReference type="AlphaFoldDB" id="A0A6P4D3F5"/>
<dbReference type="PANTHER" id="PTHR47266">
    <property type="entry name" value="ENDONUCLEASE-RELATED"/>
    <property type="match status" value="1"/>
</dbReference>
<evidence type="ECO:0000313" key="2">
    <source>
        <dbReference type="RefSeq" id="XP_015960325.1"/>
    </source>
</evidence>
<keyword evidence="1" id="KW-1185">Reference proteome</keyword>
<dbReference type="KEGG" id="adu:107484219"/>
<dbReference type="GO" id="GO:0003676">
    <property type="term" value="F:nucleic acid binding"/>
    <property type="evidence" value="ECO:0007669"/>
    <property type="project" value="InterPro"/>
</dbReference>
<proteinExistence type="predicted"/>
<protein>
    <submittedName>
        <fullName evidence="2">Uncharacterized protein LOC107484219</fullName>
    </submittedName>
</protein>
<accession>A0A6P4D3F5</accession>
<gene>
    <name evidence="2" type="primary">LOC107484219</name>
</gene>
<dbReference type="InterPro" id="IPR036397">
    <property type="entry name" value="RNaseH_sf"/>
</dbReference>
<name>A0A6P4D3F5_ARADU</name>
<reference evidence="1" key="1">
    <citation type="journal article" date="2016" name="Nat. Genet.">
        <title>The genome sequences of Arachis duranensis and Arachis ipaensis, the diploid ancestors of cultivated peanut.</title>
        <authorList>
            <person name="Bertioli D.J."/>
            <person name="Cannon S.B."/>
            <person name="Froenicke L."/>
            <person name="Huang G."/>
            <person name="Farmer A.D."/>
            <person name="Cannon E.K."/>
            <person name="Liu X."/>
            <person name="Gao D."/>
            <person name="Clevenger J."/>
            <person name="Dash S."/>
            <person name="Ren L."/>
            <person name="Moretzsohn M.C."/>
            <person name="Shirasawa K."/>
            <person name="Huang W."/>
            <person name="Vidigal B."/>
            <person name="Abernathy B."/>
            <person name="Chu Y."/>
            <person name="Niederhuth C.E."/>
            <person name="Umale P."/>
            <person name="Araujo A.C."/>
            <person name="Kozik A."/>
            <person name="Kim K.D."/>
            <person name="Burow M.D."/>
            <person name="Varshney R.K."/>
            <person name="Wang X."/>
            <person name="Zhang X."/>
            <person name="Barkley N."/>
            <person name="Guimaraes P.M."/>
            <person name="Isobe S."/>
            <person name="Guo B."/>
            <person name="Liao B."/>
            <person name="Stalker H.T."/>
            <person name="Schmitz R.J."/>
            <person name="Scheffler B.E."/>
            <person name="Leal-Bertioli S.C."/>
            <person name="Xun X."/>
            <person name="Jackson S.A."/>
            <person name="Michelmore R."/>
            <person name="Ozias-Akins P."/>
        </authorList>
    </citation>
    <scope>NUCLEOTIDE SEQUENCE [LARGE SCALE GENOMIC DNA]</scope>
    <source>
        <strain evidence="1">cv. V14167</strain>
    </source>
</reference>
<dbReference type="Proteomes" id="UP000515211">
    <property type="component" value="Chromosome 4"/>
</dbReference>
<organism evidence="1 2">
    <name type="scientific">Arachis duranensis</name>
    <name type="common">Wild peanut</name>
    <dbReference type="NCBI Taxonomy" id="130453"/>
    <lineage>
        <taxon>Eukaryota</taxon>
        <taxon>Viridiplantae</taxon>
        <taxon>Streptophyta</taxon>
        <taxon>Embryophyta</taxon>
        <taxon>Tracheophyta</taxon>
        <taxon>Spermatophyta</taxon>
        <taxon>Magnoliopsida</taxon>
        <taxon>eudicotyledons</taxon>
        <taxon>Gunneridae</taxon>
        <taxon>Pentapetalae</taxon>
        <taxon>rosids</taxon>
        <taxon>fabids</taxon>
        <taxon>Fabales</taxon>
        <taxon>Fabaceae</taxon>
        <taxon>Papilionoideae</taxon>
        <taxon>50 kb inversion clade</taxon>
        <taxon>dalbergioids sensu lato</taxon>
        <taxon>Dalbergieae</taxon>
        <taxon>Pterocarpus clade</taxon>
        <taxon>Arachis</taxon>
    </lineage>
</organism>
<evidence type="ECO:0000313" key="1">
    <source>
        <dbReference type="Proteomes" id="UP000515211"/>
    </source>
</evidence>
<sequence>MGDALWAYRTTYKTPIEMSPFRIVFGKPCHLPVEIQHRAYWAVKNCNLELKGAGMESKLQLEELECLRLEAYENAQFYKEKAKTFHDQNNRRKSFKIGDEVLVYNSRLRLMLEKLRSRWDGPFKVVDVKPYGVVEVIHLINGIKFKINGHRVKLYHTQAKNAKELEVFLLGEVPK</sequence>
<dbReference type="InterPro" id="IPR052160">
    <property type="entry name" value="Gypsy_RT_Integrase-like"/>
</dbReference>
<dbReference type="RefSeq" id="XP_015960325.1">
    <property type="nucleotide sequence ID" value="XM_016104839.1"/>
</dbReference>